<dbReference type="NCBIfam" id="TIGR02636">
    <property type="entry name" value="galM_Leloir"/>
    <property type="match status" value="1"/>
</dbReference>
<gene>
    <name evidence="6" type="primary">galM</name>
    <name evidence="6" type="ORF">ACFP9W_10305</name>
</gene>
<keyword evidence="7" id="KW-1185">Reference proteome</keyword>
<dbReference type="InterPro" id="IPR008183">
    <property type="entry name" value="Aldose_1/G6P_1-epimerase"/>
</dbReference>
<name>A0ABW1W1B4_9GAMM</name>
<dbReference type="GO" id="GO:0004034">
    <property type="term" value="F:aldose 1-epimerase activity"/>
    <property type="evidence" value="ECO:0007669"/>
    <property type="project" value="UniProtKB-EC"/>
</dbReference>
<dbReference type="InterPro" id="IPR015443">
    <property type="entry name" value="Aldose_1-epimerase"/>
</dbReference>
<evidence type="ECO:0000256" key="2">
    <source>
        <dbReference type="ARBA" id="ARBA00006206"/>
    </source>
</evidence>
<dbReference type="InterPro" id="IPR014718">
    <property type="entry name" value="GH-type_carb-bd"/>
</dbReference>
<comment type="catalytic activity">
    <reaction evidence="5">
        <text>alpha-D-glucose = beta-D-glucose</text>
        <dbReference type="Rhea" id="RHEA:10264"/>
        <dbReference type="ChEBI" id="CHEBI:15903"/>
        <dbReference type="ChEBI" id="CHEBI:17925"/>
        <dbReference type="EC" id="5.1.3.3"/>
    </reaction>
</comment>
<keyword evidence="4 5" id="KW-0119">Carbohydrate metabolism</keyword>
<protein>
    <recommendedName>
        <fullName evidence="5">Aldose 1-epimerase</fullName>
        <ecNumber evidence="5">5.1.3.3</ecNumber>
    </recommendedName>
</protein>
<dbReference type="EMBL" id="JBHSUB010000010">
    <property type="protein sequence ID" value="MFC6378467.1"/>
    <property type="molecule type" value="Genomic_DNA"/>
</dbReference>
<evidence type="ECO:0000256" key="5">
    <source>
        <dbReference type="PIRNR" id="PIRNR005096"/>
    </source>
</evidence>
<accession>A0ABW1W1B4</accession>
<dbReference type="Proteomes" id="UP001596230">
    <property type="component" value="Unassembled WGS sequence"/>
</dbReference>
<comment type="similarity">
    <text evidence="2 5">Belongs to the aldose epimerase family.</text>
</comment>
<dbReference type="EC" id="5.1.3.3" evidence="5"/>
<evidence type="ECO:0000313" key="6">
    <source>
        <dbReference type="EMBL" id="MFC6378467.1"/>
    </source>
</evidence>
<dbReference type="Pfam" id="PF01263">
    <property type="entry name" value="Aldose_epim"/>
    <property type="match status" value="1"/>
</dbReference>
<evidence type="ECO:0000256" key="4">
    <source>
        <dbReference type="ARBA" id="ARBA00023277"/>
    </source>
</evidence>
<proteinExistence type="inferred from homology"/>
<dbReference type="PIRSF" id="PIRSF005096">
    <property type="entry name" value="GALM"/>
    <property type="match status" value="1"/>
</dbReference>
<organism evidence="6 7">
    <name type="scientific">Tatumella terrea</name>
    <dbReference type="NCBI Taxonomy" id="419007"/>
    <lineage>
        <taxon>Bacteria</taxon>
        <taxon>Pseudomonadati</taxon>
        <taxon>Pseudomonadota</taxon>
        <taxon>Gammaproteobacteria</taxon>
        <taxon>Enterobacterales</taxon>
        <taxon>Erwiniaceae</taxon>
        <taxon>Tatumella</taxon>
    </lineage>
</organism>
<evidence type="ECO:0000256" key="3">
    <source>
        <dbReference type="ARBA" id="ARBA00023235"/>
    </source>
</evidence>
<dbReference type="Gene3D" id="2.70.98.10">
    <property type="match status" value="1"/>
</dbReference>
<dbReference type="PANTHER" id="PTHR10091:SF0">
    <property type="entry name" value="GALACTOSE MUTAROTASE"/>
    <property type="match status" value="1"/>
</dbReference>
<comment type="caution">
    <text evidence="6">The sequence shown here is derived from an EMBL/GenBank/DDBJ whole genome shotgun (WGS) entry which is preliminary data.</text>
</comment>
<dbReference type="InterPro" id="IPR011013">
    <property type="entry name" value="Gal_mutarotase_sf_dom"/>
</dbReference>
<keyword evidence="3 5" id="KW-0413">Isomerase</keyword>
<reference evidence="7" key="1">
    <citation type="journal article" date="2019" name="Int. J. Syst. Evol. Microbiol.">
        <title>The Global Catalogue of Microorganisms (GCM) 10K type strain sequencing project: providing services to taxonomists for standard genome sequencing and annotation.</title>
        <authorList>
            <consortium name="The Broad Institute Genomics Platform"/>
            <consortium name="The Broad Institute Genome Sequencing Center for Infectious Disease"/>
            <person name="Wu L."/>
            <person name="Ma J."/>
        </authorList>
    </citation>
    <scope>NUCLEOTIDE SEQUENCE [LARGE SCALE GENOMIC DNA]</scope>
    <source>
        <strain evidence="7">CGMCC 1.18518</strain>
    </source>
</reference>
<comment type="pathway">
    <text evidence="1 5">Carbohydrate metabolism; hexose metabolism.</text>
</comment>
<dbReference type="NCBIfam" id="NF008277">
    <property type="entry name" value="PRK11055.1"/>
    <property type="match status" value="1"/>
</dbReference>
<dbReference type="SUPFAM" id="SSF74650">
    <property type="entry name" value="Galactose mutarotase-like"/>
    <property type="match status" value="1"/>
</dbReference>
<dbReference type="InterPro" id="IPR047215">
    <property type="entry name" value="Galactose_mutarotase-like"/>
</dbReference>
<dbReference type="CDD" id="cd09019">
    <property type="entry name" value="galactose_mutarotase_like"/>
    <property type="match status" value="1"/>
</dbReference>
<sequence>MLTHDASGPDGMPLRVTVLRNANGMDVTFMDLGATWLSARVPLSDGSVREALLGCATPADYLQQSAYLGACVGRYANRIAQSFLTRTQHSLTPNQPPHQLHGGPEGFSHRRWLIVSQSPTEVRYRLHSPDGDQGFPGNLTTDVHYQLTDDNALIITYQAETDQPCPVALTNHAYFNLDACQGDARQHRLKIEADHYLPVTREGIPERGLHPVEGTGFDFRQPKTIADDFLKDTDQQTVGGYDHGYLLSHQGNHLTEAARLWSADNQLSLSVATSAPALQFYSGNFLDGTPARQGTWRNYQGIALETGFLPDSPNHPEWPQPDCWLQPGEKLHSVTRYQLIPA</sequence>
<dbReference type="InterPro" id="IPR013458">
    <property type="entry name" value="Ald_epimerase_bac"/>
</dbReference>
<evidence type="ECO:0000256" key="1">
    <source>
        <dbReference type="ARBA" id="ARBA00005028"/>
    </source>
</evidence>
<evidence type="ECO:0000313" key="7">
    <source>
        <dbReference type="Proteomes" id="UP001596230"/>
    </source>
</evidence>
<dbReference type="RefSeq" id="WP_385950684.1">
    <property type="nucleotide sequence ID" value="NZ_JBHSUB010000010.1"/>
</dbReference>
<dbReference type="PANTHER" id="PTHR10091">
    <property type="entry name" value="ALDOSE-1-EPIMERASE"/>
    <property type="match status" value="1"/>
</dbReference>